<reference evidence="1" key="1">
    <citation type="submission" date="2018-05" db="EMBL/GenBank/DDBJ databases">
        <authorList>
            <person name="Lanie J.A."/>
            <person name="Ng W.-L."/>
            <person name="Kazmierczak K.M."/>
            <person name="Andrzejewski T.M."/>
            <person name="Davidsen T.M."/>
            <person name="Wayne K.J."/>
            <person name="Tettelin H."/>
            <person name="Glass J.I."/>
            <person name="Rusch D."/>
            <person name="Podicherti R."/>
            <person name="Tsui H.-C.T."/>
            <person name="Winkler M.E."/>
        </authorList>
    </citation>
    <scope>NUCLEOTIDE SEQUENCE</scope>
</reference>
<name>A0A381V8T7_9ZZZZ</name>
<evidence type="ECO:0000313" key="1">
    <source>
        <dbReference type="EMBL" id="SVA36805.1"/>
    </source>
</evidence>
<accession>A0A381V8T7</accession>
<gene>
    <name evidence="1" type="ORF">METZ01_LOCUS89659</name>
</gene>
<protein>
    <submittedName>
        <fullName evidence="1">Uncharacterized protein</fullName>
    </submittedName>
</protein>
<proteinExistence type="predicted"/>
<dbReference type="EMBL" id="UINC01008166">
    <property type="protein sequence ID" value="SVA36805.1"/>
    <property type="molecule type" value="Genomic_DNA"/>
</dbReference>
<sequence>MAHRPAPRWSARDALPTIGPLVPQANEFDPLANDPSRWRVITRPASAVGKGVAKGSTTVAKGVAKGSTTVAKGVAKVSTSVAKGVAKASVSTAKAFKKMGLFLTRPFRGQSEDERQMKRWVSS</sequence>
<dbReference type="AlphaFoldDB" id="A0A381V8T7"/>
<organism evidence="1">
    <name type="scientific">marine metagenome</name>
    <dbReference type="NCBI Taxonomy" id="408172"/>
    <lineage>
        <taxon>unclassified sequences</taxon>
        <taxon>metagenomes</taxon>
        <taxon>ecological metagenomes</taxon>
    </lineage>
</organism>